<protein>
    <submittedName>
        <fullName evidence="1">Uncharacterized protein</fullName>
    </submittedName>
</protein>
<name>A0A162N107_9BURK</name>
<dbReference type="EMBL" id="CP017476">
    <property type="protein sequence ID" value="AOW13950.1"/>
    <property type="molecule type" value="Genomic_DNA"/>
</dbReference>
<evidence type="ECO:0000313" key="3">
    <source>
        <dbReference type="Proteomes" id="UP000185657"/>
    </source>
</evidence>
<reference evidence="2 3" key="1">
    <citation type="submission" date="2016-02" db="EMBL/GenBank/DDBJ databases">
        <title>Draft genome sequence of Hydrogenophaga sp. LPB0072.</title>
        <authorList>
            <person name="Shin S.-K."/>
            <person name="Yi H."/>
        </authorList>
    </citation>
    <scope>NUCLEOTIDE SEQUENCE [LARGE SCALE GENOMIC DNA]</scope>
    <source>
        <strain evidence="2 3">LPB0072</strain>
    </source>
</reference>
<evidence type="ECO:0000313" key="2">
    <source>
        <dbReference type="EMBL" id="OAD44085.1"/>
    </source>
</evidence>
<gene>
    <name evidence="1" type="ORF">LPB072_15000</name>
    <name evidence="2" type="ORF">LPB72_00815</name>
</gene>
<reference evidence="1 4" key="2">
    <citation type="submission" date="2016-10" db="EMBL/GenBank/DDBJ databases">
        <title>Hydorgenophaga sp. LPB0072 isolated from gastropod.</title>
        <authorList>
            <person name="Kim E."/>
            <person name="Yi H."/>
        </authorList>
    </citation>
    <scope>NUCLEOTIDE SEQUENCE [LARGE SCALE GENOMIC DNA]</scope>
    <source>
        <strain evidence="1 4">LPB0072</strain>
    </source>
</reference>
<evidence type="ECO:0000313" key="4">
    <source>
        <dbReference type="Proteomes" id="UP000185680"/>
    </source>
</evidence>
<dbReference type="AlphaFoldDB" id="A0A162N107"/>
<sequence>MTIRLTLKPVNTNVVAVHQADGLHVGNLKRIGSLWKFKAVGYASDGAVEPGCGPLTLQHNALFDEPEEASVNQRLAPHL</sequence>
<accession>A0A162N107</accession>
<dbReference type="OrthoDB" id="8909560at2"/>
<organism evidence="1 4">
    <name type="scientific">Hydrogenophaga crassostreae</name>
    <dbReference type="NCBI Taxonomy" id="1763535"/>
    <lineage>
        <taxon>Bacteria</taxon>
        <taxon>Pseudomonadati</taxon>
        <taxon>Pseudomonadota</taxon>
        <taxon>Betaproteobacteria</taxon>
        <taxon>Burkholderiales</taxon>
        <taxon>Comamonadaceae</taxon>
        <taxon>Hydrogenophaga</taxon>
    </lineage>
</organism>
<evidence type="ECO:0000313" key="1">
    <source>
        <dbReference type="EMBL" id="AOW13950.1"/>
    </source>
</evidence>
<dbReference type="RefSeq" id="WP_066084322.1">
    <property type="nucleotide sequence ID" value="NZ_CP017476.1"/>
</dbReference>
<dbReference type="STRING" id="1763535.LPB072_15000"/>
<dbReference type="KEGG" id="hyl:LPB072_15000"/>
<keyword evidence="3" id="KW-1185">Reference proteome</keyword>
<dbReference type="EMBL" id="LVWD01000001">
    <property type="protein sequence ID" value="OAD44085.1"/>
    <property type="molecule type" value="Genomic_DNA"/>
</dbReference>
<dbReference type="Proteomes" id="UP000185680">
    <property type="component" value="Chromosome"/>
</dbReference>
<dbReference type="Proteomes" id="UP000185657">
    <property type="component" value="Unassembled WGS sequence"/>
</dbReference>
<proteinExistence type="predicted"/>